<dbReference type="InterPro" id="IPR027417">
    <property type="entry name" value="P-loop_NTPase"/>
</dbReference>
<dbReference type="SUPFAM" id="SSF52540">
    <property type="entry name" value="P-loop containing nucleoside triphosphate hydrolases"/>
    <property type="match status" value="1"/>
</dbReference>
<feature type="compositionally biased region" description="Polar residues" evidence="1">
    <location>
        <begin position="58"/>
        <end position="106"/>
    </location>
</feature>
<feature type="domain" description="DUF7605" evidence="2">
    <location>
        <begin position="677"/>
        <end position="765"/>
    </location>
</feature>
<evidence type="ECO:0000313" key="4">
    <source>
        <dbReference type="Proteomes" id="UP000007963"/>
    </source>
</evidence>
<dbReference type="STRING" id="341663.Q0CWA1"/>
<dbReference type="OrthoDB" id="3598281at2759"/>
<organism evidence="3 4">
    <name type="scientific">Aspergillus terreus (strain NIH 2624 / FGSC A1156)</name>
    <dbReference type="NCBI Taxonomy" id="341663"/>
    <lineage>
        <taxon>Eukaryota</taxon>
        <taxon>Fungi</taxon>
        <taxon>Dikarya</taxon>
        <taxon>Ascomycota</taxon>
        <taxon>Pezizomycotina</taxon>
        <taxon>Eurotiomycetes</taxon>
        <taxon>Eurotiomycetidae</taxon>
        <taxon>Eurotiales</taxon>
        <taxon>Aspergillaceae</taxon>
        <taxon>Aspergillus</taxon>
        <taxon>Aspergillus subgen. Circumdati</taxon>
    </lineage>
</organism>
<dbReference type="VEuPathDB" id="FungiDB:ATEG_02033"/>
<dbReference type="PANTHER" id="PTHR36681:SF3">
    <property type="entry name" value="NUCLEAR GTPASE, GERMINAL CENTER-ASSOCIATED, TANDEM DUPLICATE 3"/>
    <property type="match status" value="1"/>
</dbReference>
<dbReference type="HOGENOM" id="CLU_010389_0_1_1"/>
<sequence length="786" mass="89443">MTYSAVRAETSPAESDLDREHAIPSIERTFSCTSSSTGRLTPTSSHDESVSPNFAMERSTTPMARSPSETVTLHRSPSPDGSRSRMGSSKTMDQSSLTPHHATTTYRDLYDATPSPSARKSESNRRAPVTTPSPPSAGRIIGSSIKALSLGEDTNRPAEELHTDGDHGSEEGEHDTPDDNDENYSYSIRQEELPPAPIYDRRLQNALKEVRTGLTQIASLMQTSELYRDDSSAFYNLYQQTLEASQFTYPETRLVGFIGDSGVGKSTLINSLLDREGLARSSGDGAACTTVVTEFRHVDAQHPRQYTIEADFMDLDEIQELLEELLRSFRGYYTREFVEVESAQEQEKIKAAAIRARDTLTSLFPNHAEVNHEYLAAEGIEAEQAILQHLKELVMGVRDHWPGGPDAEQYRVVAEDDDECKNHLDELTTDPGFRDLNYARVRATERYLRHHCDEVFIVSTIIRCTTDPSIDDIINRCAQNQPIRIVCTRSEEVNPSETARAKDTPRRDCERIRDYTDRIQGLEKLKRFLISRRNDQVTQTLSRKRNDRARVFCVSNTLYSDHREDDRDQADEYIRLSGIPELRRYCQSVPAEAQLRSTESFIKNQAPAILGSLTQWTLARTDSVTVDRAETLRQVLSEAEKIIQTRLHSHQSGILLIEKTIESQFKNQIVRELRDIRSDWKDGAIEASRQWETWHHASYAAWCRNHGTHTTKTVGYRCWNEEILQPMFEIMDPCWDEFMEWLEEQGETLEEQVSDVFQTVCDLISAISPRMPWGTFKPASRRGKDA</sequence>
<feature type="region of interest" description="Disordered" evidence="1">
    <location>
        <begin position="156"/>
        <end position="184"/>
    </location>
</feature>
<dbReference type="RefSeq" id="XP_001211211.1">
    <property type="nucleotide sequence ID" value="XM_001211211.1"/>
</dbReference>
<evidence type="ECO:0000256" key="1">
    <source>
        <dbReference type="SAM" id="MobiDB-lite"/>
    </source>
</evidence>
<protein>
    <recommendedName>
        <fullName evidence="2">DUF7605 domain-containing protein</fullName>
    </recommendedName>
</protein>
<dbReference type="eggNOG" id="ENOG502SJYS">
    <property type="taxonomic scope" value="Eukaryota"/>
</dbReference>
<dbReference type="InterPro" id="IPR056024">
    <property type="entry name" value="DUF7605"/>
</dbReference>
<dbReference type="PANTHER" id="PTHR36681">
    <property type="entry name" value="NUCLEAR GTPASE, GERMINAL CENTER-ASSOCIATED, TANDEM DUPLICATE 3"/>
    <property type="match status" value="1"/>
</dbReference>
<dbReference type="EMBL" id="CH476596">
    <property type="protein sequence ID" value="EAU36995.1"/>
    <property type="molecule type" value="Genomic_DNA"/>
</dbReference>
<dbReference type="Pfam" id="PF24564">
    <property type="entry name" value="DUF7605"/>
    <property type="match status" value="1"/>
</dbReference>
<dbReference type="AlphaFoldDB" id="Q0CWA1"/>
<feature type="compositionally biased region" description="Polar residues" evidence="1">
    <location>
        <begin position="28"/>
        <end position="44"/>
    </location>
</feature>
<evidence type="ECO:0000313" key="3">
    <source>
        <dbReference type="EMBL" id="EAU36995.1"/>
    </source>
</evidence>
<feature type="compositionally biased region" description="Basic and acidic residues" evidence="1">
    <location>
        <begin position="156"/>
        <end position="177"/>
    </location>
</feature>
<dbReference type="Proteomes" id="UP000007963">
    <property type="component" value="Unassembled WGS sequence"/>
</dbReference>
<gene>
    <name evidence="3" type="ORF">ATEG_02033</name>
</gene>
<dbReference type="GeneID" id="4316579"/>
<dbReference type="Gene3D" id="3.40.50.300">
    <property type="entry name" value="P-loop containing nucleotide triphosphate hydrolases"/>
    <property type="match status" value="1"/>
</dbReference>
<name>Q0CWA1_ASPTN</name>
<dbReference type="OMA" id="TIIRCTT"/>
<accession>Q0CWA1</accession>
<proteinExistence type="predicted"/>
<feature type="region of interest" description="Disordered" evidence="1">
    <location>
        <begin position="1"/>
        <end position="140"/>
    </location>
</feature>
<evidence type="ECO:0000259" key="2">
    <source>
        <dbReference type="Pfam" id="PF24564"/>
    </source>
</evidence>
<reference evidence="4" key="1">
    <citation type="submission" date="2005-09" db="EMBL/GenBank/DDBJ databases">
        <title>Annotation of the Aspergillus terreus NIH2624 genome.</title>
        <authorList>
            <person name="Birren B.W."/>
            <person name="Lander E.S."/>
            <person name="Galagan J.E."/>
            <person name="Nusbaum C."/>
            <person name="Devon K."/>
            <person name="Henn M."/>
            <person name="Ma L.-J."/>
            <person name="Jaffe D.B."/>
            <person name="Butler J."/>
            <person name="Alvarez P."/>
            <person name="Gnerre S."/>
            <person name="Grabherr M."/>
            <person name="Kleber M."/>
            <person name="Mauceli E.W."/>
            <person name="Brockman W."/>
            <person name="Rounsley S."/>
            <person name="Young S.K."/>
            <person name="LaButti K."/>
            <person name="Pushparaj V."/>
            <person name="DeCaprio D."/>
            <person name="Crawford M."/>
            <person name="Koehrsen M."/>
            <person name="Engels R."/>
            <person name="Montgomery P."/>
            <person name="Pearson M."/>
            <person name="Howarth C."/>
            <person name="Larson L."/>
            <person name="Luoma S."/>
            <person name="White J."/>
            <person name="Alvarado L."/>
            <person name="Kodira C.D."/>
            <person name="Zeng Q."/>
            <person name="Oleary S."/>
            <person name="Yandava C."/>
            <person name="Denning D.W."/>
            <person name="Nierman W.C."/>
            <person name="Milne T."/>
            <person name="Madden K."/>
        </authorList>
    </citation>
    <scope>NUCLEOTIDE SEQUENCE [LARGE SCALE GENOMIC DNA]</scope>
    <source>
        <strain evidence="4">NIH 2624 / FGSC A1156</strain>
    </source>
</reference>